<dbReference type="NCBIfam" id="TIGR03619">
    <property type="entry name" value="F420_Rv2161c"/>
    <property type="match status" value="1"/>
</dbReference>
<evidence type="ECO:0000313" key="4">
    <source>
        <dbReference type="Proteomes" id="UP000294927"/>
    </source>
</evidence>
<keyword evidence="1" id="KW-0560">Oxidoreductase</keyword>
<dbReference type="InterPro" id="IPR036661">
    <property type="entry name" value="Luciferase-like_sf"/>
</dbReference>
<dbReference type="InterPro" id="IPR019921">
    <property type="entry name" value="Lucif-like_OxRdtase_Rv2161c"/>
</dbReference>
<dbReference type="AlphaFoldDB" id="A0A4V3FTP6"/>
<dbReference type="Gene3D" id="3.20.20.30">
    <property type="entry name" value="Luciferase-like domain"/>
    <property type="match status" value="1"/>
</dbReference>
<evidence type="ECO:0000259" key="2">
    <source>
        <dbReference type="Pfam" id="PF00296"/>
    </source>
</evidence>
<dbReference type="InterPro" id="IPR011251">
    <property type="entry name" value="Luciferase-like_dom"/>
</dbReference>
<evidence type="ECO:0000256" key="1">
    <source>
        <dbReference type="ARBA" id="ARBA00023002"/>
    </source>
</evidence>
<proteinExistence type="predicted"/>
<gene>
    <name evidence="3" type="ORF">CLV71_105332</name>
</gene>
<comment type="caution">
    <text evidence="3">The sequence shown here is derived from an EMBL/GenBank/DDBJ whole genome shotgun (WGS) entry which is preliminary data.</text>
</comment>
<dbReference type="SUPFAM" id="SSF51679">
    <property type="entry name" value="Bacterial luciferase-like"/>
    <property type="match status" value="1"/>
</dbReference>
<name>A0A4V3FTP6_9PSEU</name>
<dbReference type="Pfam" id="PF00296">
    <property type="entry name" value="Bac_luciferase"/>
    <property type="match status" value="1"/>
</dbReference>
<dbReference type="PANTHER" id="PTHR43244">
    <property type="match status" value="1"/>
</dbReference>
<dbReference type="InterPro" id="IPR050564">
    <property type="entry name" value="F420-G6PD/mer"/>
</dbReference>
<feature type="domain" description="Luciferase-like" evidence="2">
    <location>
        <begin position="11"/>
        <end position="231"/>
    </location>
</feature>
<sequence>MTEFGYLLPTFDVGDMVELGVLAEQAGFDSVWVPDSPFMYGLPDPVTLLAGLATATRRVTLATGVLLAAMHQPVLLAHRLATLDQLSGGRLIVGLGYGFDSPDTERQFAAAGVPFAGRIGRLTETVAVLRALWSGKPVSHAGTHFAFDEMTLAPAPTAPPPIWLAGAGASAERRAGRLADGWLPYLPTPELYADGLRRVREEGREVTPALYVTVALDPSVDTAQERLRTTVERWYGRPFDVISTRQATFGGTPAGLREFLAPYLAAGVRHVVLRVAAEEPRRGLDTISQSISAL</sequence>
<accession>A0A4V3FTP6</accession>
<dbReference type="EMBL" id="SOCP01000005">
    <property type="protein sequence ID" value="TDV52201.1"/>
    <property type="molecule type" value="Genomic_DNA"/>
</dbReference>
<keyword evidence="4" id="KW-1185">Reference proteome</keyword>
<dbReference type="OrthoDB" id="3813791at2"/>
<evidence type="ECO:0000313" key="3">
    <source>
        <dbReference type="EMBL" id="TDV52201.1"/>
    </source>
</evidence>
<dbReference type="RefSeq" id="WP_133903594.1">
    <property type="nucleotide sequence ID" value="NZ_SOCP01000005.1"/>
</dbReference>
<dbReference type="PANTHER" id="PTHR43244:SF1">
    <property type="entry name" value="5,10-METHYLENETETRAHYDROMETHANOPTERIN REDUCTASE"/>
    <property type="match status" value="1"/>
</dbReference>
<dbReference type="GO" id="GO:0016705">
    <property type="term" value="F:oxidoreductase activity, acting on paired donors, with incorporation or reduction of molecular oxygen"/>
    <property type="evidence" value="ECO:0007669"/>
    <property type="project" value="InterPro"/>
</dbReference>
<dbReference type="Proteomes" id="UP000294927">
    <property type="component" value="Unassembled WGS sequence"/>
</dbReference>
<organism evidence="3 4">
    <name type="scientific">Actinophytocola oryzae</name>
    <dbReference type="NCBI Taxonomy" id="502181"/>
    <lineage>
        <taxon>Bacteria</taxon>
        <taxon>Bacillati</taxon>
        <taxon>Actinomycetota</taxon>
        <taxon>Actinomycetes</taxon>
        <taxon>Pseudonocardiales</taxon>
        <taxon>Pseudonocardiaceae</taxon>
    </lineage>
</organism>
<reference evidence="3 4" key="1">
    <citation type="submission" date="2019-03" db="EMBL/GenBank/DDBJ databases">
        <title>Genomic Encyclopedia of Archaeal and Bacterial Type Strains, Phase II (KMG-II): from individual species to whole genera.</title>
        <authorList>
            <person name="Goeker M."/>
        </authorList>
    </citation>
    <scope>NUCLEOTIDE SEQUENCE [LARGE SCALE GENOMIC DNA]</scope>
    <source>
        <strain evidence="3 4">DSM 45499</strain>
    </source>
</reference>
<protein>
    <submittedName>
        <fullName evidence="3">Putative F420-dependent oxidoreductase</fullName>
    </submittedName>
</protein>